<dbReference type="InterPro" id="IPR015315">
    <property type="entry name" value="DUF1963"/>
</dbReference>
<organism evidence="1 2">
    <name type="scientific">Citrobacter enshiensis</name>
    <dbReference type="NCBI Taxonomy" id="2971264"/>
    <lineage>
        <taxon>Bacteria</taxon>
        <taxon>Pseudomonadati</taxon>
        <taxon>Pseudomonadota</taxon>
        <taxon>Gammaproteobacteria</taxon>
        <taxon>Enterobacterales</taxon>
        <taxon>Enterobacteriaceae</taxon>
        <taxon>Citrobacter</taxon>
    </lineage>
</organism>
<evidence type="ECO:0000313" key="1">
    <source>
        <dbReference type="EMBL" id="MDN8599264.1"/>
    </source>
</evidence>
<dbReference type="Pfam" id="PF09234">
    <property type="entry name" value="DUF1963"/>
    <property type="match status" value="1"/>
</dbReference>
<evidence type="ECO:0000313" key="2">
    <source>
        <dbReference type="Proteomes" id="UP001174867"/>
    </source>
</evidence>
<protein>
    <submittedName>
        <fullName evidence="1">DUF1963 domain-containing protein</fullName>
    </submittedName>
</protein>
<dbReference type="EMBL" id="JAUJYW010000003">
    <property type="protein sequence ID" value="MDN8599264.1"/>
    <property type="molecule type" value="Genomic_DNA"/>
</dbReference>
<proteinExistence type="predicted"/>
<dbReference type="SUPFAM" id="SSF103032">
    <property type="entry name" value="Hypothetical protein YwqG"/>
    <property type="match status" value="1"/>
</dbReference>
<keyword evidence="2" id="KW-1185">Reference proteome</keyword>
<dbReference type="Proteomes" id="UP001174867">
    <property type="component" value="Unassembled WGS sequence"/>
</dbReference>
<dbReference type="InterPro" id="IPR035948">
    <property type="entry name" value="YwqG-like_sf"/>
</dbReference>
<gene>
    <name evidence="1" type="ORF">Q0A17_07550</name>
</gene>
<sequence length="423" mass="48121">MSERLPCKNPDCLNCILPETAARTQGYCMPCIHAQKKREHDEFIRKNKKTVNAFAGVGDPVEMLKIIHQPRKHDPLIDWQPCPIPTDVLYQQLQPAEARRMAEYAMSRFESGQYTQAQEICLYLAAFTHANLDACLREWVQDEDFECDYPLPFHRAPPDVRDTLLQRVEVDAENRNEILQCLAWMGDDAVVERFARWRQNPPPWRNSLYVAPEEYAHVAGWELTAEGQRRNLYFPQCFHLVKQTAASSAVLRVAGEHSDACPHCTLPLANLFEVDLKAAGLLTEPVTDIIRVVTCECCTAYSTVFGYVDSLGCAHLSPKNVPPSWLPEDVQEWRRLPINGMQLGNTRSPLFAADPFLPTSFSQLGGHPTWIQDALYPHCPECSRTMMFLAQLDYADIEQYGEGMLYAFICPDCRTTATSYQQS</sequence>
<reference evidence="1 2" key="1">
    <citation type="submission" date="2023-07" db="EMBL/GenBank/DDBJ databases">
        <title>Citrobacter selenititolerans sp. nov., isolated from seleniferous soil.</title>
        <authorList>
            <person name="Zhang S."/>
            <person name="Li K."/>
            <person name="Peng J."/>
            <person name="Wang H."/>
            <person name="Sun J."/>
            <person name="Guo Y."/>
        </authorList>
    </citation>
    <scope>NUCLEOTIDE SEQUENCE [LARGE SCALE GENOMIC DNA]</scope>
    <source>
        <strain evidence="1 2">S2-9</strain>
    </source>
</reference>
<dbReference type="RefSeq" id="WP_301698515.1">
    <property type="nucleotide sequence ID" value="NZ_JAUJYW010000003.1"/>
</dbReference>
<comment type="caution">
    <text evidence="1">The sequence shown here is derived from an EMBL/GenBank/DDBJ whole genome shotgun (WGS) entry which is preliminary data.</text>
</comment>
<name>A0ABT8PSE9_9ENTR</name>
<accession>A0ABT8PSE9</accession>
<dbReference type="Gene3D" id="2.30.320.10">
    <property type="entry name" value="YwqG-like"/>
    <property type="match status" value="1"/>
</dbReference>